<evidence type="ECO:0000256" key="1">
    <source>
        <dbReference type="ARBA" id="ARBA00007251"/>
    </source>
</evidence>
<accession>A0A4T0X8G8</accession>
<dbReference type="InterPro" id="IPR027363">
    <property type="entry name" value="M1Pi_N"/>
</dbReference>
<dbReference type="Proteomes" id="UP000307173">
    <property type="component" value="Unassembled WGS sequence"/>
</dbReference>
<dbReference type="Pfam" id="PF01008">
    <property type="entry name" value="IF-2B"/>
    <property type="match status" value="1"/>
</dbReference>
<dbReference type="InterPro" id="IPR005251">
    <property type="entry name" value="IF-M1Pi"/>
</dbReference>
<dbReference type="PANTHER" id="PTHR43475:SF1">
    <property type="entry name" value="METHYLTHIORIBOSE-1-PHOSPHATE ISOMERASE"/>
    <property type="match status" value="1"/>
</dbReference>
<sequence>MSLQAIRYSSDDGIKLSILNQLQIPYQSKYLDIDSISPLEPFTQFSGYEAIKGMYTRGAPAIMLVGCYSIVVELYRVLNDPKIATNFGYDTSDINNFRNRLLERIDHLIESRPTAVNLANGCNEIKKIILDSNYDSISDLFNQIREFSENLYKEDYQSNINIGEHGLQYIIDVLSSENFKGPFSVMTICNTGSLATSGHGTALGIIRHLNQYLSKSNSKYPFYFDHTYPCETRPYNQGSRLTAYELQYENIPFSLITDNMPSFLIDTLNRPESHINQKATESLASSAPVRFIIVGSDRIVKNGDLANKIGTFQLSLIAKAYPEIKFIGAAPTTTIDYTTETGSDIKIEERPKDELTMVLGAKIENGEFAINEEGDVALERIRMAPLNIDVWNPSFDVTPHSNIDCIVTEKSYLVKDEAGNFHL</sequence>
<dbReference type="InterPro" id="IPR000649">
    <property type="entry name" value="IF-2B-related"/>
</dbReference>
<dbReference type="FunFam" id="1.20.120.420:FF:000003">
    <property type="entry name" value="Methylthioribose-1-phosphate isomerase"/>
    <property type="match status" value="1"/>
</dbReference>
<evidence type="ECO:0000256" key="4">
    <source>
        <dbReference type="ARBA" id="ARBA00023235"/>
    </source>
</evidence>
<dbReference type="InterPro" id="IPR042529">
    <property type="entry name" value="IF_2B-like_C"/>
</dbReference>
<gene>
    <name evidence="6" type="ORF">CANINC_000308</name>
</gene>
<dbReference type="NCBIfam" id="TIGR00512">
    <property type="entry name" value="salvage_mtnA"/>
    <property type="match status" value="1"/>
</dbReference>
<dbReference type="EMBL" id="SELW01000049">
    <property type="protein sequence ID" value="TID31064.1"/>
    <property type="molecule type" value="Genomic_DNA"/>
</dbReference>
<name>A0A4T0X8G8_9ASCO</name>
<dbReference type="NCBIfam" id="TIGR00524">
    <property type="entry name" value="eIF-2B_rel"/>
    <property type="match status" value="1"/>
</dbReference>
<organism evidence="6 7">
    <name type="scientific">Pichia inconspicua</name>
    <dbReference type="NCBI Taxonomy" id="52247"/>
    <lineage>
        <taxon>Eukaryota</taxon>
        <taxon>Fungi</taxon>
        <taxon>Dikarya</taxon>
        <taxon>Ascomycota</taxon>
        <taxon>Saccharomycotina</taxon>
        <taxon>Pichiomycetes</taxon>
        <taxon>Pichiales</taxon>
        <taxon>Pichiaceae</taxon>
        <taxon>Pichia</taxon>
    </lineage>
</organism>
<proteinExistence type="inferred from homology"/>
<dbReference type="GO" id="GO:0019509">
    <property type="term" value="P:L-methionine salvage from methylthioadenosine"/>
    <property type="evidence" value="ECO:0007669"/>
    <property type="project" value="TreeGrafter"/>
</dbReference>
<evidence type="ECO:0000313" key="7">
    <source>
        <dbReference type="Proteomes" id="UP000307173"/>
    </source>
</evidence>
<dbReference type="SUPFAM" id="SSF100950">
    <property type="entry name" value="NagB/RpiA/CoA transferase-like"/>
    <property type="match status" value="1"/>
</dbReference>
<comment type="similarity">
    <text evidence="1 5">Belongs to the eIF-2B alpha/beta/delta subunits family.</text>
</comment>
<keyword evidence="2" id="KW-0028">Amino-acid biosynthesis</keyword>
<dbReference type="Gene3D" id="1.20.120.420">
    <property type="entry name" value="translation initiation factor eif-2b, domain 1"/>
    <property type="match status" value="1"/>
</dbReference>
<dbReference type="InterPro" id="IPR037171">
    <property type="entry name" value="NagB/RpiA_transferase-like"/>
</dbReference>
<dbReference type="Gene3D" id="3.40.50.10470">
    <property type="entry name" value="Translation initiation factor eif-2b, domain 2"/>
    <property type="match status" value="1"/>
</dbReference>
<evidence type="ECO:0000313" key="6">
    <source>
        <dbReference type="EMBL" id="TID31064.1"/>
    </source>
</evidence>
<dbReference type="AlphaFoldDB" id="A0A4T0X8G8"/>
<evidence type="ECO:0000256" key="5">
    <source>
        <dbReference type="RuleBase" id="RU003814"/>
    </source>
</evidence>
<dbReference type="GO" id="GO:0046523">
    <property type="term" value="F:S-methyl-5-thioribose-1-phosphate isomerase activity"/>
    <property type="evidence" value="ECO:0007669"/>
    <property type="project" value="TreeGrafter"/>
</dbReference>
<evidence type="ECO:0008006" key="8">
    <source>
        <dbReference type="Google" id="ProtNLM"/>
    </source>
</evidence>
<comment type="caution">
    <text evidence="6">The sequence shown here is derived from an EMBL/GenBank/DDBJ whole genome shotgun (WGS) entry which is preliminary data.</text>
</comment>
<reference evidence="6 7" key="1">
    <citation type="journal article" date="2019" name="Front. Genet.">
        <title>Whole-Genome Sequencing of the Opportunistic Yeast Pathogen Candida inconspicua Uncovers Its Hybrid Origin.</title>
        <authorList>
            <person name="Mixao V."/>
            <person name="Hansen A.P."/>
            <person name="Saus E."/>
            <person name="Boekhout T."/>
            <person name="Lass-Florl C."/>
            <person name="Gabaldon T."/>
        </authorList>
    </citation>
    <scope>NUCLEOTIDE SEQUENCE [LARGE SCALE GENOMIC DNA]</scope>
    <source>
        <strain evidence="6 7">CBS 180</strain>
    </source>
</reference>
<keyword evidence="3" id="KW-0486">Methionine biosynthesis</keyword>
<keyword evidence="4" id="KW-0413">Isomerase</keyword>
<evidence type="ECO:0000256" key="2">
    <source>
        <dbReference type="ARBA" id="ARBA00022605"/>
    </source>
</evidence>
<dbReference type="STRING" id="52247.A0A4T0X8G8"/>
<dbReference type="PANTHER" id="PTHR43475">
    <property type="entry name" value="METHYLTHIORIBOSE-1-PHOSPHATE ISOMERASE"/>
    <property type="match status" value="1"/>
</dbReference>
<protein>
    <recommendedName>
        <fullName evidence="8">S-methyl-5-thioribose-1-phosphate isomerase</fullName>
    </recommendedName>
</protein>
<dbReference type="OrthoDB" id="2461at2759"/>
<evidence type="ECO:0000256" key="3">
    <source>
        <dbReference type="ARBA" id="ARBA00023167"/>
    </source>
</evidence>
<dbReference type="InterPro" id="IPR011559">
    <property type="entry name" value="Initiation_fac_2B_a/b/d"/>
</dbReference>
<keyword evidence="7" id="KW-1185">Reference proteome</keyword>